<dbReference type="Pfam" id="PF09721">
    <property type="entry name" value="Exosortase_EpsH"/>
    <property type="match status" value="1"/>
</dbReference>
<evidence type="ECO:0000256" key="1">
    <source>
        <dbReference type="ARBA" id="ARBA00004651"/>
    </source>
</evidence>
<dbReference type="GO" id="GO:0008233">
    <property type="term" value="F:peptidase activity"/>
    <property type="evidence" value="ECO:0007669"/>
    <property type="project" value="UniProtKB-KW"/>
</dbReference>
<dbReference type="GO" id="GO:0006508">
    <property type="term" value="P:proteolysis"/>
    <property type="evidence" value="ECO:0007669"/>
    <property type="project" value="UniProtKB-KW"/>
</dbReference>
<comment type="subcellular location">
    <subcellularLocation>
        <location evidence="1">Cell membrane</location>
        <topology evidence="1">Multi-pass membrane protein</topology>
    </subcellularLocation>
</comment>
<dbReference type="NCBIfam" id="TIGR02602">
    <property type="entry name" value="8TM_EpsH"/>
    <property type="match status" value="1"/>
</dbReference>
<dbReference type="InterPro" id="IPR019127">
    <property type="entry name" value="Exosortase"/>
</dbReference>
<feature type="transmembrane region" description="Helical" evidence="8">
    <location>
        <begin position="305"/>
        <end position="324"/>
    </location>
</feature>
<dbReference type="Proteomes" id="UP000236173">
    <property type="component" value="Unassembled WGS sequence"/>
</dbReference>
<dbReference type="NCBIfam" id="TIGR04178">
    <property type="entry name" value="exo_archaeo"/>
    <property type="match status" value="1"/>
</dbReference>
<feature type="transmembrane region" description="Helical" evidence="8">
    <location>
        <begin position="14"/>
        <end position="32"/>
    </location>
</feature>
<evidence type="ECO:0008006" key="11">
    <source>
        <dbReference type="Google" id="ProtNLM"/>
    </source>
</evidence>
<keyword evidence="7 8" id="KW-0472">Membrane</keyword>
<feature type="transmembrane region" description="Helical" evidence="8">
    <location>
        <begin position="218"/>
        <end position="238"/>
    </location>
</feature>
<keyword evidence="2" id="KW-1003">Cell membrane</keyword>
<dbReference type="InterPro" id="IPR026392">
    <property type="entry name" value="Exo/Archaeosortase_dom"/>
</dbReference>
<feature type="transmembrane region" description="Helical" evidence="8">
    <location>
        <begin position="52"/>
        <end position="70"/>
    </location>
</feature>
<protein>
    <recommendedName>
        <fullName evidence="11">Methanolan biosynthesis EpsI domain-containing protein</fullName>
    </recommendedName>
</protein>
<feature type="transmembrane region" description="Helical" evidence="8">
    <location>
        <begin position="259"/>
        <end position="280"/>
    </location>
</feature>
<evidence type="ECO:0000313" key="9">
    <source>
        <dbReference type="EMBL" id="GBC98043.1"/>
    </source>
</evidence>
<feature type="transmembrane region" description="Helical" evidence="8">
    <location>
        <begin position="129"/>
        <end position="151"/>
    </location>
</feature>
<feature type="transmembrane region" description="Helical" evidence="8">
    <location>
        <begin position="82"/>
        <end position="97"/>
    </location>
</feature>
<name>A0A2H5XA28_9BACT</name>
<evidence type="ECO:0000256" key="5">
    <source>
        <dbReference type="ARBA" id="ARBA00022801"/>
    </source>
</evidence>
<reference evidence="10" key="1">
    <citation type="submission" date="2017-09" db="EMBL/GenBank/DDBJ databases">
        <title>Metaegenomics of thermophilic ammonia-oxidizing enrichment culture.</title>
        <authorList>
            <person name="Kato S."/>
            <person name="Suzuki K."/>
        </authorList>
    </citation>
    <scope>NUCLEOTIDE SEQUENCE [LARGE SCALE GENOMIC DNA]</scope>
</reference>
<dbReference type="InterPro" id="IPR013426">
    <property type="entry name" value="EpsH-like"/>
</dbReference>
<keyword evidence="3" id="KW-0645">Protease</keyword>
<accession>A0A2H5XA28</accession>
<evidence type="ECO:0000256" key="2">
    <source>
        <dbReference type="ARBA" id="ARBA00022475"/>
    </source>
</evidence>
<evidence type="ECO:0000256" key="8">
    <source>
        <dbReference type="SAM" id="Phobius"/>
    </source>
</evidence>
<dbReference type="GO" id="GO:0005886">
    <property type="term" value="C:plasma membrane"/>
    <property type="evidence" value="ECO:0007669"/>
    <property type="project" value="UniProtKB-SubCell"/>
</dbReference>
<keyword evidence="5" id="KW-0378">Hydrolase</keyword>
<feature type="transmembrane region" description="Helical" evidence="8">
    <location>
        <begin position="157"/>
        <end position="182"/>
    </location>
</feature>
<dbReference type="EMBL" id="BEHT01000005">
    <property type="protein sequence ID" value="GBC98043.1"/>
    <property type="molecule type" value="Genomic_DNA"/>
</dbReference>
<feature type="transmembrane region" description="Helical" evidence="8">
    <location>
        <begin position="194"/>
        <end position="212"/>
    </location>
</feature>
<keyword evidence="4 8" id="KW-0812">Transmembrane</keyword>
<proteinExistence type="predicted"/>
<evidence type="ECO:0000313" key="10">
    <source>
        <dbReference type="Proteomes" id="UP000236173"/>
    </source>
</evidence>
<comment type="caution">
    <text evidence="9">The sequence shown here is derived from an EMBL/GenBank/DDBJ whole genome shotgun (WGS) entry which is preliminary data.</text>
</comment>
<evidence type="ECO:0000256" key="3">
    <source>
        <dbReference type="ARBA" id="ARBA00022670"/>
    </source>
</evidence>
<dbReference type="AlphaFoldDB" id="A0A2H5XA28"/>
<evidence type="ECO:0000256" key="4">
    <source>
        <dbReference type="ARBA" id="ARBA00022692"/>
    </source>
</evidence>
<keyword evidence="6 8" id="KW-1133">Transmembrane helix</keyword>
<sequence length="511" mass="56679">MEGAQTQALQQSKAWQWAVPLTVGAVALGVLYRPLLPSLWAVPLSGETNESLGVFALALAAWLVWQRRHVLQATPRRTDPQGLWLLLLGAVLALLGYRLIMRFLLAVSLPCLVAGTVWWLYGRRWVAHLWFPILLLMAVAPLPLDLVGAIAFRLQNIVARLATFLVGVLGVPVERVGVTLFIGKHAVQVSEACSGWHTFSAAAWLFLILLYWLHTDRWWRWLWVLPFLLPLAVLANTLRVTTVALGMASGQYWVGQSPWHELLGIGYFLALSLGLMRGLMGMSNATSVDLTATAPAPPTPIHRPLWVWAAALWAVVALATVLVWQGQRAMAHYSLPTFPPRLNGWVKVSATDDDAQDGEWFNHAEYRSPDRKRTARAFLHLPLSAVKRPKRLLNLWLGMGYELLSTKTETITAPRGTVPLQLAYFVKGRDRVVVAVTYLHPTKTATSPVSARLKRMWEQLLYGAPRPWVTVGVAAGDEPTALALGRALVAYTDTWLAASGQPVQMRGGRRR</sequence>
<gene>
    <name evidence="9" type="ORF">HRbin17_00538</name>
</gene>
<evidence type="ECO:0000256" key="7">
    <source>
        <dbReference type="ARBA" id="ARBA00023136"/>
    </source>
</evidence>
<organism evidence="9 10">
    <name type="scientific">Candidatus Fervidibacter japonicus</name>
    <dbReference type="NCBI Taxonomy" id="2035412"/>
    <lineage>
        <taxon>Bacteria</taxon>
        <taxon>Candidatus Fervidibacterota</taxon>
        <taxon>Candidatus Fervidibacter</taxon>
    </lineage>
</organism>
<evidence type="ECO:0000256" key="6">
    <source>
        <dbReference type="ARBA" id="ARBA00022989"/>
    </source>
</evidence>
<feature type="transmembrane region" description="Helical" evidence="8">
    <location>
        <begin position="103"/>
        <end position="122"/>
    </location>
</feature>